<gene>
    <name evidence="2" type="ORF">CRENBAI_020925</name>
</gene>
<dbReference type="AlphaFoldDB" id="A0AAV9RXP9"/>
<reference evidence="2 3" key="1">
    <citation type="submission" date="2021-06" db="EMBL/GenBank/DDBJ databases">
        <authorList>
            <person name="Palmer J.M."/>
        </authorList>
    </citation>
    <scope>NUCLEOTIDE SEQUENCE [LARGE SCALE GENOMIC DNA]</scope>
    <source>
        <strain evidence="2 3">MEX-2019</strain>
        <tissue evidence="2">Muscle</tissue>
    </source>
</reference>
<dbReference type="EMBL" id="JAHHUM010001209">
    <property type="protein sequence ID" value="KAK5613502.1"/>
    <property type="molecule type" value="Genomic_DNA"/>
</dbReference>
<dbReference type="Proteomes" id="UP001311232">
    <property type="component" value="Unassembled WGS sequence"/>
</dbReference>
<sequence>MQWVLGHPPAGLQCNPNPGTPQMPQTSTYIRNNALQDRAIGPPPPQKMESKEPREIELRLIQISDA</sequence>
<protein>
    <submittedName>
        <fullName evidence="2">Uncharacterized protein</fullName>
    </submittedName>
</protein>
<evidence type="ECO:0000313" key="3">
    <source>
        <dbReference type="Proteomes" id="UP001311232"/>
    </source>
</evidence>
<name>A0AAV9RXP9_9TELE</name>
<comment type="caution">
    <text evidence="2">The sequence shown here is derived from an EMBL/GenBank/DDBJ whole genome shotgun (WGS) entry which is preliminary data.</text>
</comment>
<evidence type="ECO:0000313" key="2">
    <source>
        <dbReference type="EMBL" id="KAK5613502.1"/>
    </source>
</evidence>
<proteinExistence type="predicted"/>
<organism evidence="2 3">
    <name type="scientific">Crenichthys baileyi</name>
    <name type="common">White River springfish</name>
    <dbReference type="NCBI Taxonomy" id="28760"/>
    <lineage>
        <taxon>Eukaryota</taxon>
        <taxon>Metazoa</taxon>
        <taxon>Chordata</taxon>
        <taxon>Craniata</taxon>
        <taxon>Vertebrata</taxon>
        <taxon>Euteleostomi</taxon>
        <taxon>Actinopterygii</taxon>
        <taxon>Neopterygii</taxon>
        <taxon>Teleostei</taxon>
        <taxon>Neoteleostei</taxon>
        <taxon>Acanthomorphata</taxon>
        <taxon>Ovalentaria</taxon>
        <taxon>Atherinomorphae</taxon>
        <taxon>Cyprinodontiformes</taxon>
        <taxon>Goodeidae</taxon>
        <taxon>Crenichthys</taxon>
    </lineage>
</organism>
<feature type="compositionally biased region" description="Polar residues" evidence="1">
    <location>
        <begin position="14"/>
        <end position="26"/>
    </location>
</feature>
<accession>A0AAV9RXP9</accession>
<evidence type="ECO:0000256" key="1">
    <source>
        <dbReference type="SAM" id="MobiDB-lite"/>
    </source>
</evidence>
<keyword evidence="3" id="KW-1185">Reference proteome</keyword>
<feature type="region of interest" description="Disordered" evidence="1">
    <location>
        <begin position="1"/>
        <end position="26"/>
    </location>
</feature>